<proteinExistence type="inferred from homology"/>
<dbReference type="PANTHER" id="PTHR45136">
    <property type="entry name" value="ABC TRANSPORTER DOMAIN-CONTAINING PROTEIN"/>
    <property type="match status" value="1"/>
</dbReference>
<dbReference type="SUPFAM" id="SSF90123">
    <property type="entry name" value="ABC transporter transmembrane region"/>
    <property type="match status" value="1"/>
</dbReference>
<dbReference type="Proteomes" id="UP000029120">
    <property type="component" value="Unassembled WGS sequence"/>
</dbReference>
<dbReference type="OrthoDB" id="6500128at2759"/>
<dbReference type="eggNOG" id="KOG0055">
    <property type="taxonomic scope" value="Eukaryota"/>
</dbReference>
<dbReference type="GO" id="GO:0005524">
    <property type="term" value="F:ATP binding"/>
    <property type="evidence" value="ECO:0007669"/>
    <property type="project" value="InterPro"/>
</dbReference>
<evidence type="ECO:0000256" key="6">
    <source>
        <dbReference type="ARBA" id="ARBA00023136"/>
    </source>
</evidence>
<evidence type="ECO:0000256" key="4">
    <source>
        <dbReference type="ARBA" id="ARBA00022737"/>
    </source>
</evidence>
<evidence type="ECO:0000256" key="8">
    <source>
        <dbReference type="SAM" id="Phobius"/>
    </source>
</evidence>
<dbReference type="InterPro" id="IPR036640">
    <property type="entry name" value="ABC1_TM_sf"/>
</dbReference>
<feature type="transmembrane region" description="Helical" evidence="8">
    <location>
        <begin position="20"/>
        <end position="47"/>
    </location>
</feature>
<keyword evidence="3 8" id="KW-0812">Transmembrane</keyword>
<dbReference type="AlphaFoldDB" id="A0A087FZC7"/>
<dbReference type="EMBL" id="KL983727">
    <property type="protein sequence ID" value="KFK22979.1"/>
    <property type="molecule type" value="Genomic_DNA"/>
</dbReference>
<dbReference type="Pfam" id="PF00664">
    <property type="entry name" value="ABC_membrane"/>
    <property type="match status" value="1"/>
</dbReference>
<gene>
    <name evidence="10" type="ORF">AALP_AAs49011U000100</name>
</gene>
<evidence type="ECO:0000256" key="7">
    <source>
        <dbReference type="ARBA" id="ARBA00023180"/>
    </source>
</evidence>
<dbReference type="GO" id="GO:0016020">
    <property type="term" value="C:membrane"/>
    <property type="evidence" value="ECO:0007669"/>
    <property type="project" value="InterPro"/>
</dbReference>
<dbReference type="Gene3D" id="1.20.1560.10">
    <property type="entry name" value="ABC transporter type 1, transmembrane domain"/>
    <property type="match status" value="1"/>
</dbReference>
<dbReference type="GO" id="GO:0140359">
    <property type="term" value="F:ABC-type transporter activity"/>
    <property type="evidence" value="ECO:0007669"/>
    <property type="project" value="InterPro"/>
</dbReference>
<keyword evidence="5 8" id="KW-1133">Transmembrane helix</keyword>
<sequence>MQSFANIRTIFMHADGVDWLLMGLGLIGAVGDGFISPIKFFITSLLINDIGGSSLNDGTFFMKAVSKNAVALLYVACASWVICFLEGYCWTRTGERQTTRMREKYLRAVLRQDVGYFDLHATSTSDVITSVSSDSLVIQDVLSEKLPNLLMNASAFFGCYMLGSEVPPPRTTV</sequence>
<evidence type="ECO:0000313" key="10">
    <source>
        <dbReference type="EMBL" id="KFK22979.1"/>
    </source>
</evidence>
<evidence type="ECO:0000256" key="2">
    <source>
        <dbReference type="ARBA" id="ARBA00022448"/>
    </source>
</evidence>
<keyword evidence="4" id="KW-0677">Repeat</keyword>
<protein>
    <recommendedName>
        <fullName evidence="9">ABC transmembrane type-1 domain-containing protein</fullName>
    </recommendedName>
</protein>
<name>A0A087FZC7_ARAAL</name>
<evidence type="ECO:0000256" key="5">
    <source>
        <dbReference type="ARBA" id="ARBA00022989"/>
    </source>
</evidence>
<dbReference type="OMA" id="NIRTIFM"/>
<evidence type="ECO:0000256" key="1">
    <source>
        <dbReference type="ARBA" id="ARBA00007577"/>
    </source>
</evidence>
<dbReference type="InterPro" id="IPR011527">
    <property type="entry name" value="ABC1_TM_dom"/>
</dbReference>
<reference evidence="11" key="1">
    <citation type="journal article" date="2015" name="Nat. Plants">
        <title>Genome expansion of Arabis alpina linked with retrotransposition and reduced symmetric DNA methylation.</title>
        <authorList>
            <person name="Willing E.M."/>
            <person name="Rawat V."/>
            <person name="Mandakova T."/>
            <person name="Maumus F."/>
            <person name="James G.V."/>
            <person name="Nordstroem K.J."/>
            <person name="Becker C."/>
            <person name="Warthmann N."/>
            <person name="Chica C."/>
            <person name="Szarzynska B."/>
            <person name="Zytnicki M."/>
            <person name="Albani M.C."/>
            <person name="Kiefer C."/>
            <person name="Bergonzi S."/>
            <person name="Castaings L."/>
            <person name="Mateos J.L."/>
            <person name="Berns M.C."/>
            <person name="Bujdoso N."/>
            <person name="Piofczyk T."/>
            <person name="de Lorenzo L."/>
            <person name="Barrero-Sicilia C."/>
            <person name="Mateos I."/>
            <person name="Piednoel M."/>
            <person name="Hagmann J."/>
            <person name="Chen-Min-Tao R."/>
            <person name="Iglesias-Fernandez R."/>
            <person name="Schuster S.C."/>
            <person name="Alonso-Blanco C."/>
            <person name="Roudier F."/>
            <person name="Carbonero P."/>
            <person name="Paz-Ares J."/>
            <person name="Davis S.J."/>
            <person name="Pecinka A."/>
            <person name="Quesneville H."/>
            <person name="Colot V."/>
            <person name="Lysak M.A."/>
            <person name="Weigel D."/>
            <person name="Coupland G."/>
            <person name="Schneeberger K."/>
        </authorList>
    </citation>
    <scope>NUCLEOTIDE SEQUENCE [LARGE SCALE GENOMIC DNA]</scope>
    <source>
        <strain evidence="11">cv. Pajares</strain>
    </source>
</reference>
<evidence type="ECO:0000256" key="3">
    <source>
        <dbReference type="ARBA" id="ARBA00022692"/>
    </source>
</evidence>
<keyword evidence="11" id="KW-1185">Reference proteome</keyword>
<evidence type="ECO:0000259" key="9">
    <source>
        <dbReference type="PROSITE" id="PS50929"/>
    </source>
</evidence>
<accession>A0A087FZC7</accession>
<organism evidence="10 11">
    <name type="scientific">Arabis alpina</name>
    <name type="common">Alpine rock-cress</name>
    <dbReference type="NCBI Taxonomy" id="50452"/>
    <lineage>
        <taxon>Eukaryota</taxon>
        <taxon>Viridiplantae</taxon>
        <taxon>Streptophyta</taxon>
        <taxon>Embryophyta</taxon>
        <taxon>Tracheophyta</taxon>
        <taxon>Spermatophyta</taxon>
        <taxon>Magnoliopsida</taxon>
        <taxon>eudicotyledons</taxon>
        <taxon>Gunneridae</taxon>
        <taxon>Pentapetalae</taxon>
        <taxon>rosids</taxon>
        <taxon>malvids</taxon>
        <taxon>Brassicales</taxon>
        <taxon>Brassicaceae</taxon>
        <taxon>Arabideae</taxon>
        <taxon>Arabis</taxon>
    </lineage>
</organism>
<feature type="domain" description="ABC transmembrane type-1" evidence="9">
    <location>
        <begin position="24"/>
        <end position="159"/>
    </location>
</feature>
<feature type="transmembrane region" description="Helical" evidence="8">
    <location>
        <begin position="71"/>
        <end position="91"/>
    </location>
</feature>
<dbReference type="PROSITE" id="PS50929">
    <property type="entry name" value="ABC_TM1F"/>
    <property type="match status" value="1"/>
</dbReference>
<keyword evidence="6 8" id="KW-0472">Membrane</keyword>
<comment type="similarity">
    <text evidence="1">Belongs to the ABC transporter superfamily. ABCB family. Multidrug resistance exporter (TC 3.A.1.201) subfamily.</text>
</comment>
<dbReference type="Gramene" id="KFK22979">
    <property type="protein sequence ID" value="KFK22979"/>
    <property type="gene ID" value="AALP_AAs49011U000100"/>
</dbReference>
<keyword evidence="7" id="KW-0325">Glycoprotein</keyword>
<evidence type="ECO:0000313" key="11">
    <source>
        <dbReference type="Proteomes" id="UP000029120"/>
    </source>
</evidence>
<feature type="non-terminal residue" evidence="10">
    <location>
        <position position="173"/>
    </location>
</feature>
<dbReference type="PANTHER" id="PTHR45136:SF2">
    <property type="entry name" value="ABC TRANSPORTER DOMAIN-CONTAINING PROTEIN"/>
    <property type="match status" value="1"/>
</dbReference>
<keyword evidence="2" id="KW-0813">Transport</keyword>